<evidence type="ECO:0000256" key="1">
    <source>
        <dbReference type="SAM" id="SignalP"/>
    </source>
</evidence>
<protein>
    <submittedName>
        <fullName evidence="2">DUF3443 domain-containing protein</fullName>
    </submittedName>
</protein>
<dbReference type="Proteomes" id="UP000325273">
    <property type="component" value="Unassembled WGS sequence"/>
</dbReference>
<dbReference type="InterPro" id="IPR021847">
    <property type="entry name" value="DUF3443"/>
</dbReference>
<keyword evidence="1" id="KW-0732">Signal</keyword>
<name>A0A5B0HB95_9BURK</name>
<organism evidence="2 3">
    <name type="scientific">Paraburkholderia panacisoli</name>
    <dbReference type="NCBI Taxonomy" id="2603818"/>
    <lineage>
        <taxon>Bacteria</taxon>
        <taxon>Pseudomonadati</taxon>
        <taxon>Pseudomonadota</taxon>
        <taxon>Betaproteobacteria</taxon>
        <taxon>Burkholderiales</taxon>
        <taxon>Burkholderiaceae</taxon>
        <taxon>Paraburkholderia</taxon>
    </lineage>
</organism>
<keyword evidence="3" id="KW-1185">Reference proteome</keyword>
<dbReference type="RefSeq" id="WP_149669957.1">
    <property type="nucleotide sequence ID" value="NZ_VTUZ01000006.1"/>
</dbReference>
<gene>
    <name evidence="2" type="ORF">FVF58_11120</name>
</gene>
<sequence>MRPIHIGVNLKDRLRAALAVALLATLAACGGGGDSGSSNNNSNILNGGSLPPSPTQQPIAATAANTVPITVGRGLSGVINIPSVSVRICAPGSTSICQTVDNIQLDTGSFGLRVVSSALNAPLLNVLPPSTVGSNNAQLAECATFADGFTWGTVRTATIAIGGETTTTAIPLQIIGDKDASTVPAGGCGGGSPENTAGDLGANGILGVGTALTDCGATCANPATAQTYSNYFACPGGTSCTRTAVPLNQQVANPAANFAADNNGLIVQMQPVPNGGAASATGTLVFGINTQTNNALGGAQVFTTDPFGDLNNSTFNGTTVQAFLDSGSNAYFFTDGSLAQCGSNFTGFYCPSSAQTRSITLVGLNKVTTNANIGILSAATLFGNVSNYAFNNLAGQIGGNSSFDLGLPFFYGRHVFYGFDRTSTGGASPFVAF</sequence>
<reference evidence="2 3" key="1">
    <citation type="submission" date="2019-08" db="EMBL/GenBank/DDBJ databases">
        <title>Paraburkholderia sp. DCY113.</title>
        <authorList>
            <person name="Kang J."/>
        </authorList>
    </citation>
    <scope>NUCLEOTIDE SEQUENCE [LARGE SCALE GENOMIC DNA]</scope>
    <source>
        <strain evidence="2 3">DCY113</strain>
    </source>
</reference>
<dbReference type="AlphaFoldDB" id="A0A5B0HB95"/>
<dbReference type="Pfam" id="PF11925">
    <property type="entry name" value="DUF3443"/>
    <property type="match status" value="1"/>
</dbReference>
<feature type="signal peptide" evidence="1">
    <location>
        <begin position="1"/>
        <end position="30"/>
    </location>
</feature>
<comment type="caution">
    <text evidence="2">The sequence shown here is derived from an EMBL/GenBank/DDBJ whole genome shotgun (WGS) entry which is preliminary data.</text>
</comment>
<evidence type="ECO:0000313" key="3">
    <source>
        <dbReference type="Proteomes" id="UP000325273"/>
    </source>
</evidence>
<dbReference type="PROSITE" id="PS51257">
    <property type="entry name" value="PROKAR_LIPOPROTEIN"/>
    <property type="match status" value="1"/>
</dbReference>
<accession>A0A5B0HB95</accession>
<evidence type="ECO:0000313" key="2">
    <source>
        <dbReference type="EMBL" id="KAA1012431.1"/>
    </source>
</evidence>
<proteinExistence type="predicted"/>
<feature type="chain" id="PRO_5022822315" evidence="1">
    <location>
        <begin position="31"/>
        <end position="433"/>
    </location>
</feature>
<dbReference type="EMBL" id="VTUZ01000006">
    <property type="protein sequence ID" value="KAA1012431.1"/>
    <property type="molecule type" value="Genomic_DNA"/>
</dbReference>